<evidence type="ECO:0000313" key="5">
    <source>
        <dbReference type="Proteomes" id="UP001054821"/>
    </source>
</evidence>
<evidence type="ECO:0000259" key="3">
    <source>
        <dbReference type="Pfam" id="PF13966"/>
    </source>
</evidence>
<dbReference type="InterPro" id="IPR026960">
    <property type="entry name" value="RVT-Znf"/>
</dbReference>
<evidence type="ECO:0000313" key="4">
    <source>
        <dbReference type="EMBL" id="KAI5311700.1"/>
    </source>
</evidence>
<dbReference type="SUPFAM" id="SSF53098">
    <property type="entry name" value="Ribonuclease H-like"/>
    <property type="match status" value="1"/>
</dbReference>
<feature type="transmembrane region" description="Helical" evidence="1">
    <location>
        <begin position="426"/>
        <end position="450"/>
    </location>
</feature>
<organism evidence="4 5">
    <name type="scientific">Prunus dulcis</name>
    <name type="common">Almond</name>
    <name type="synonym">Amygdalus dulcis</name>
    <dbReference type="NCBI Taxonomy" id="3755"/>
    <lineage>
        <taxon>Eukaryota</taxon>
        <taxon>Viridiplantae</taxon>
        <taxon>Streptophyta</taxon>
        <taxon>Embryophyta</taxon>
        <taxon>Tracheophyta</taxon>
        <taxon>Spermatophyta</taxon>
        <taxon>Magnoliopsida</taxon>
        <taxon>eudicotyledons</taxon>
        <taxon>Gunneridae</taxon>
        <taxon>Pentapetalae</taxon>
        <taxon>rosids</taxon>
        <taxon>fabids</taxon>
        <taxon>Rosales</taxon>
        <taxon>Rosaceae</taxon>
        <taxon>Amygdaloideae</taxon>
        <taxon>Amygdaleae</taxon>
        <taxon>Prunus</taxon>
    </lineage>
</organism>
<dbReference type="InterPro" id="IPR002156">
    <property type="entry name" value="RNaseH_domain"/>
</dbReference>
<evidence type="ECO:0008006" key="6">
    <source>
        <dbReference type="Google" id="ProtNLM"/>
    </source>
</evidence>
<comment type="caution">
    <text evidence="4">The sequence shown here is derived from an EMBL/GenBank/DDBJ whole genome shotgun (WGS) entry which is preliminary data.</text>
</comment>
<dbReference type="PANTHER" id="PTHR47074:SF73">
    <property type="entry name" value="OS04G0448401 PROTEIN"/>
    <property type="match status" value="1"/>
</dbReference>
<dbReference type="GO" id="GO:0004523">
    <property type="term" value="F:RNA-DNA hybrid ribonuclease activity"/>
    <property type="evidence" value="ECO:0007669"/>
    <property type="project" value="InterPro"/>
</dbReference>
<accession>A0AAD4UR41</accession>
<dbReference type="PANTHER" id="PTHR47074">
    <property type="entry name" value="BNAC02G40300D PROTEIN"/>
    <property type="match status" value="1"/>
</dbReference>
<dbReference type="InterPro" id="IPR012337">
    <property type="entry name" value="RNaseH-like_sf"/>
</dbReference>
<dbReference type="EMBL" id="JAJFAZ020000008">
    <property type="protein sequence ID" value="KAI5311700.1"/>
    <property type="molecule type" value="Genomic_DNA"/>
</dbReference>
<dbReference type="Proteomes" id="UP001054821">
    <property type="component" value="Chromosome 8"/>
</dbReference>
<feature type="domain" description="RNase H type-1" evidence="2">
    <location>
        <begin position="280"/>
        <end position="361"/>
    </location>
</feature>
<sequence>MRPTPRTNSLVDANQRVQHIINPQTNTWDLRLIRHLITDNEAHAIQRIRLTPSSEGDRLVWPKTKTRDYTVKSGYHTLHETSCRRRPRNPSSSLSCDKEVWKLIWNLIAPPKIKKFLGRALRNGLATKANLFRRKIGTSPCCPICGDESESVEHMLLLCHWVEPIWFGSYLNLRIDKRTITTFDKWLLSLSLSLKENSGDKDNIMTSVGYMCWYIWKMRCKMTIESHPLSPMAVICESHAACRSYLNAQASKNATRRPPVLVAQTPQFWSPPANGVVKINVDASWKPKLQKACIGVVLRDFSGAFAAGLACSVEADCTIEAETLAILEGCNFAIQQGHARVVIESDSKEAISCLNRSIPRGTANLAADHLAKLAMSRMSLSIWVNRPPSSLIGILDKDGLPCPPIHSTRGMLDQISTSSAHLWPRLFLFFIWHFCFILYLDWSLVVMYACL</sequence>
<dbReference type="Pfam" id="PF13456">
    <property type="entry name" value="RVT_3"/>
    <property type="match status" value="1"/>
</dbReference>
<dbReference type="GO" id="GO:0003676">
    <property type="term" value="F:nucleic acid binding"/>
    <property type="evidence" value="ECO:0007669"/>
    <property type="project" value="InterPro"/>
</dbReference>
<name>A0AAD4UR41_PRUDU</name>
<feature type="domain" description="Reverse transcriptase zinc-binding" evidence="3">
    <location>
        <begin position="69"/>
        <end position="166"/>
    </location>
</feature>
<protein>
    <recommendedName>
        <fullName evidence="6">Reverse transcriptase zinc-binding domain-containing protein</fullName>
    </recommendedName>
</protein>
<dbReference type="Gene3D" id="3.30.420.10">
    <property type="entry name" value="Ribonuclease H-like superfamily/Ribonuclease H"/>
    <property type="match status" value="1"/>
</dbReference>
<proteinExistence type="predicted"/>
<dbReference type="InterPro" id="IPR052929">
    <property type="entry name" value="RNase_H-like_EbsB-rel"/>
</dbReference>
<gene>
    <name evidence="4" type="ORF">L3X38_040873</name>
</gene>
<keyword evidence="1" id="KW-0812">Transmembrane</keyword>
<dbReference type="Pfam" id="PF13966">
    <property type="entry name" value="zf-RVT"/>
    <property type="match status" value="1"/>
</dbReference>
<keyword evidence="1" id="KW-1133">Transmembrane helix</keyword>
<dbReference type="InterPro" id="IPR036397">
    <property type="entry name" value="RNaseH_sf"/>
</dbReference>
<dbReference type="CDD" id="cd06222">
    <property type="entry name" value="RNase_H_like"/>
    <property type="match status" value="1"/>
</dbReference>
<reference evidence="4 5" key="1">
    <citation type="journal article" date="2022" name="G3 (Bethesda)">
        <title>Whole-genome sequence and methylome profiling of the almond [Prunus dulcis (Mill.) D.A. Webb] cultivar 'Nonpareil'.</title>
        <authorList>
            <person name="D'Amico-Willman K.M."/>
            <person name="Ouma W.Z."/>
            <person name="Meulia T."/>
            <person name="Sideli G.M."/>
            <person name="Gradziel T.M."/>
            <person name="Fresnedo-Ramirez J."/>
        </authorList>
    </citation>
    <scope>NUCLEOTIDE SEQUENCE [LARGE SCALE GENOMIC DNA]</scope>
    <source>
        <strain evidence="4">Clone GOH B32 T37-40</strain>
    </source>
</reference>
<keyword evidence="1" id="KW-0472">Membrane</keyword>
<dbReference type="AlphaFoldDB" id="A0AAD4UR41"/>
<evidence type="ECO:0000259" key="2">
    <source>
        <dbReference type="Pfam" id="PF13456"/>
    </source>
</evidence>
<dbReference type="InterPro" id="IPR044730">
    <property type="entry name" value="RNase_H-like_dom_plant"/>
</dbReference>
<evidence type="ECO:0000256" key="1">
    <source>
        <dbReference type="SAM" id="Phobius"/>
    </source>
</evidence>
<keyword evidence="5" id="KW-1185">Reference proteome</keyword>